<evidence type="ECO:0000259" key="3">
    <source>
        <dbReference type="PROSITE" id="PS50172"/>
    </source>
</evidence>
<dbReference type="InterPro" id="IPR030934">
    <property type="entry name" value="Intein_C"/>
</dbReference>
<dbReference type="PROSITE" id="PS50818">
    <property type="entry name" value="INTEIN_C_TER"/>
    <property type="match status" value="1"/>
</dbReference>
<dbReference type="InterPro" id="IPR025330">
    <property type="entry name" value="DUF4236"/>
</dbReference>
<feature type="region of interest" description="Disordered" evidence="1">
    <location>
        <begin position="846"/>
        <end position="875"/>
    </location>
</feature>
<keyword evidence="2" id="KW-0812">Transmembrane</keyword>
<evidence type="ECO:0000313" key="5">
    <source>
        <dbReference type="Proteomes" id="UP001055336"/>
    </source>
</evidence>
<dbReference type="InterPro" id="IPR001357">
    <property type="entry name" value="BRCT_dom"/>
</dbReference>
<feature type="compositionally biased region" description="Basic and acidic residues" evidence="1">
    <location>
        <begin position="859"/>
        <end position="875"/>
    </location>
</feature>
<dbReference type="Pfam" id="PF14020">
    <property type="entry name" value="DUF4236"/>
    <property type="match status" value="1"/>
</dbReference>
<feature type="compositionally biased region" description="Polar residues" evidence="1">
    <location>
        <begin position="346"/>
        <end position="360"/>
    </location>
</feature>
<organism evidence="4 5">
    <name type="scientific">Mycobacterium paraterrae</name>
    <dbReference type="NCBI Taxonomy" id="577492"/>
    <lineage>
        <taxon>Bacteria</taxon>
        <taxon>Bacillati</taxon>
        <taxon>Actinomycetota</taxon>
        <taxon>Actinomycetes</taxon>
        <taxon>Mycobacteriales</taxon>
        <taxon>Mycobacteriaceae</taxon>
        <taxon>Mycobacterium</taxon>
    </lineage>
</organism>
<keyword evidence="2" id="KW-1133">Transmembrane helix</keyword>
<evidence type="ECO:0000256" key="2">
    <source>
        <dbReference type="SAM" id="Phobius"/>
    </source>
</evidence>
<dbReference type="InterPro" id="IPR013520">
    <property type="entry name" value="Ribonucl_H"/>
</dbReference>
<dbReference type="InterPro" id="IPR012337">
    <property type="entry name" value="RNaseH-like_sf"/>
</dbReference>
<dbReference type="PANTHER" id="PTHR30231">
    <property type="entry name" value="DNA POLYMERASE III SUBUNIT EPSILON"/>
    <property type="match status" value="1"/>
</dbReference>
<proteinExistence type="predicted"/>
<dbReference type="InterPro" id="IPR036420">
    <property type="entry name" value="BRCT_dom_sf"/>
</dbReference>
<dbReference type="RefSeq" id="WP_240262955.1">
    <property type="nucleotide sequence ID" value="NZ_CP092488.2"/>
</dbReference>
<evidence type="ECO:0000313" key="4">
    <source>
        <dbReference type="EMBL" id="UMB71203.1"/>
    </source>
</evidence>
<dbReference type="EMBL" id="CP092488">
    <property type="protein sequence ID" value="UMB71203.1"/>
    <property type="molecule type" value="Genomic_DNA"/>
</dbReference>
<evidence type="ECO:0000256" key="1">
    <source>
        <dbReference type="SAM" id="MobiDB-lite"/>
    </source>
</evidence>
<feature type="region of interest" description="Disordered" evidence="1">
    <location>
        <begin position="346"/>
        <end position="403"/>
    </location>
</feature>
<sequence>MSFYIRKSLRAGPFRFNLNKSGVGVSVGVPGFRVGTGPRGNYVHMGRGGVYYRATLNSRKKTGGPRTTLPSSQPAVFRPSGVVMEDVTGATALNLAPTGSDDLVEQLNSAAACISWGWWAVGVTVVLGLLTMPAGLILWLLLAPGCVWLMLNDRARKTVILFYDVEDGHLAWSESLVQAWSWLTESQKLWRVVQSGNIATTYQFKTNSGASRLLDRVQASANTSGPKELSTNIAVPALTAGKAALYFLPDRLLVREGNHFGDLNYTHLSARAGNTRFIEDGAIPRDAVQVGQTWQYVNVKGGPDRRYKNNRVLPIMRYGTIDFISDQGLQWQLHVSRVEAASPISQAVSAMPTETRSVTPLPTAPQQPAKPDPQPLTPPRAPSQPSSNFAAIHSNRPTPSRADERFLRANLTRKRTPYPASTATFTALDLETTGLDANVDRIVEIGLVKFTGDGSIIDEFATLVNNPGSDAAARAIHGIDDSDLLDAPTTKQVLVEALAFIAGTIVVAHNCDFEERFLTAAARSANIALPPLVDVCTLQTSRRQLEGRAFSLTAMYKTATGAWVDRRHAALGDARAVREVMLWLLRNSPEQLYLTQTAAPVNVIAAEECPISCRPIPLTRSSVAELLDSFPQSPKIRTGDATQVQRYRNLLADAVHDGRLTYEEADALTKQARLTRLTGPQLRTIHQQAWEATYPSAKAADWTSLAPVERREMYLLADALGLTDLAHRINEAIQACAEPAPPPEARYLRGLRIAVVGDHSEVDELRKHAESYGAKLAVNITKTVKWMVSVTPDSNDSRHSTARRLGIPIVSPAEGSIRLDEALREAELKAYERQREIDRYAAIRKQQSDEADAYWRPSWRREELDHDPEPEHWWD</sequence>
<dbReference type="Gene3D" id="3.30.420.10">
    <property type="entry name" value="Ribonuclease H-like superfamily/Ribonuclease H"/>
    <property type="match status" value="1"/>
</dbReference>
<gene>
    <name evidence="4" type="ORF">MKK62_08050</name>
</gene>
<dbReference type="PANTHER" id="PTHR30231:SF41">
    <property type="entry name" value="DNA POLYMERASE III SUBUNIT EPSILON"/>
    <property type="match status" value="1"/>
</dbReference>
<dbReference type="SMART" id="SM00479">
    <property type="entry name" value="EXOIII"/>
    <property type="match status" value="1"/>
</dbReference>
<name>A0ABY3VRH6_9MYCO</name>
<dbReference type="Pfam" id="PF00929">
    <property type="entry name" value="RNase_T"/>
    <property type="match status" value="1"/>
</dbReference>
<dbReference type="CDD" id="cd06127">
    <property type="entry name" value="DEDDh"/>
    <property type="match status" value="1"/>
</dbReference>
<dbReference type="PROSITE" id="PS50172">
    <property type="entry name" value="BRCT"/>
    <property type="match status" value="1"/>
</dbReference>
<dbReference type="InterPro" id="IPR036397">
    <property type="entry name" value="RNaseH_sf"/>
</dbReference>
<accession>A0ABY3VRH6</accession>
<feature type="domain" description="BRCT" evidence="3">
    <location>
        <begin position="743"/>
        <end position="812"/>
    </location>
</feature>
<keyword evidence="2" id="KW-0472">Membrane</keyword>
<dbReference type="Proteomes" id="UP001055336">
    <property type="component" value="Chromosome"/>
</dbReference>
<protein>
    <submittedName>
        <fullName evidence="4">DUF4236 domain-containing protein</fullName>
    </submittedName>
</protein>
<dbReference type="SUPFAM" id="SSF52113">
    <property type="entry name" value="BRCT domain"/>
    <property type="match status" value="1"/>
</dbReference>
<reference evidence="4" key="1">
    <citation type="submission" date="2022-08" db="EMBL/GenBank/DDBJ databases">
        <title>Whole genome sequencing of non-tuberculosis mycobacteria type-strains.</title>
        <authorList>
            <person name="Igarashi Y."/>
            <person name="Osugi A."/>
            <person name="Mitarai S."/>
        </authorList>
    </citation>
    <scope>NUCLEOTIDE SEQUENCE</scope>
    <source>
        <strain evidence="4">DSM 45127</strain>
    </source>
</reference>
<feature type="transmembrane region" description="Helical" evidence="2">
    <location>
        <begin position="116"/>
        <end position="142"/>
    </location>
</feature>
<feature type="compositionally biased region" description="Pro residues" evidence="1">
    <location>
        <begin position="362"/>
        <end position="382"/>
    </location>
</feature>
<keyword evidence="5" id="KW-1185">Reference proteome</keyword>
<dbReference type="SUPFAM" id="SSF53098">
    <property type="entry name" value="Ribonuclease H-like"/>
    <property type="match status" value="1"/>
</dbReference>